<feature type="region of interest" description="Disordered" evidence="3">
    <location>
        <begin position="1"/>
        <end position="32"/>
    </location>
</feature>
<dbReference type="SUPFAM" id="SSF48452">
    <property type="entry name" value="TPR-like"/>
    <property type="match status" value="1"/>
</dbReference>
<dbReference type="KEGG" id="fcy:FRACYDRAFT_182176"/>
<feature type="compositionally biased region" description="Basic and acidic residues" evidence="3">
    <location>
        <begin position="1"/>
        <end position="21"/>
    </location>
</feature>
<dbReference type="InterPro" id="IPR011990">
    <property type="entry name" value="TPR-like_helical_dom_sf"/>
</dbReference>
<evidence type="ECO:0000313" key="4">
    <source>
        <dbReference type="EMBL" id="OEU19803.1"/>
    </source>
</evidence>
<name>A0A1E7FPS4_9STRA</name>
<dbReference type="PANTHER" id="PTHR46674:SF1">
    <property type="entry name" value="INACTIVE PEPTIDYL-PROLYL CIS-TRANS ISOMERASE FKBP6"/>
    <property type="match status" value="1"/>
</dbReference>
<feature type="region of interest" description="Disordered" evidence="3">
    <location>
        <begin position="414"/>
        <end position="444"/>
    </location>
</feature>
<feature type="compositionally biased region" description="Basic and acidic residues" evidence="3">
    <location>
        <begin position="432"/>
        <end position="444"/>
    </location>
</feature>
<dbReference type="Proteomes" id="UP000095751">
    <property type="component" value="Unassembled WGS sequence"/>
</dbReference>
<feature type="region of interest" description="Disordered" evidence="3">
    <location>
        <begin position="307"/>
        <end position="381"/>
    </location>
</feature>
<sequence length="444" mass="50043">MTDTDTIKLKEHDGLSREGSKPDVTPIPKSPFVTTTDVINQLNKQLSNLSSEYDDNGNNNGNGGDSSTLFQKEPRFELQKRLPDGSAIPATQDDTAAADFKTKLEQSAKYVSQLESSKDRRYWAEQQRQTGNVFFQSGDYKGALDIYLTCLVVKENSLDFVRDTFLPILNNLAQCTLQLGMHKKTIVFCEMALDEVEKVEAVERNPPVDCIALCKIYFKLAKALRLTGNYEEARRSLDSSLGCMIEKGKELSISSPTTSNDNNGDDNDDDDDDGDHNDNKISILPYQKAIQKEYRYLDIAEKEARKNRAKQKRAMQLVLSPSTSSSSNHRDDNKKKSPSLYENQSNPREYSKLRARKKGTSSSSSSSSTFNGKDDSKSNTSDLENISYSQYYWSMVARVANYLLTILGDEDTANADERRQNDQSGTKSRTTSYDKEIKRENKRL</sequence>
<proteinExistence type="predicted"/>
<keyword evidence="5" id="KW-1185">Reference proteome</keyword>
<keyword evidence="2" id="KW-0802">TPR repeat</keyword>
<dbReference type="EMBL" id="KV784355">
    <property type="protein sequence ID" value="OEU19803.1"/>
    <property type="molecule type" value="Genomic_DNA"/>
</dbReference>
<reference evidence="4 5" key="1">
    <citation type="submission" date="2016-09" db="EMBL/GenBank/DDBJ databases">
        <title>Extensive genetic diversity and differential bi-allelic expression allows diatom success in the polar Southern Ocean.</title>
        <authorList>
            <consortium name="DOE Joint Genome Institute"/>
            <person name="Mock T."/>
            <person name="Otillar R.P."/>
            <person name="Strauss J."/>
            <person name="Dupont C."/>
            <person name="Frickenhaus S."/>
            <person name="Maumus F."/>
            <person name="Mcmullan M."/>
            <person name="Sanges R."/>
            <person name="Schmutz J."/>
            <person name="Toseland A."/>
            <person name="Valas R."/>
            <person name="Veluchamy A."/>
            <person name="Ward B.J."/>
            <person name="Allen A."/>
            <person name="Barry K."/>
            <person name="Falciatore A."/>
            <person name="Ferrante M."/>
            <person name="Fortunato A.E."/>
            <person name="Gloeckner G."/>
            <person name="Gruber A."/>
            <person name="Hipkin R."/>
            <person name="Janech M."/>
            <person name="Kroth P."/>
            <person name="Leese F."/>
            <person name="Lindquist E."/>
            <person name="Lyon B.R."/>
            <person name="Martin J."/>
            <person name="Mayer C."/>
            <person name="Parker M."/>
            <person name="Quesneville H."/>
            <person name="Raymond J."/>
            <person name="Uhlig C."/>
            <person name="Valentin K.U."/>
            <person name="Worden A.Z."/>
            <person name="Armbrust E.V."/>
            <person name="Bowler C."/>
            <person name="Green B."/>
            <person name="Moulton V."/>
            <person name="Van Oosterhout C."/>
            <person name="Grigoriev I."/>
        </authorList>
    </citation>
    <scope>NUCLEOTIDE SEQUENCE [LARGE SCALE GENOMIC DNA]</scope>
    <source>
        <strain evidence="4 5">CCMP1102</strain>
    </source>
</reference>
<feature type="compositionally biased region" description="Polar residues" evidence="3">
    <location>
        <begin position="422"/>
        <end position="431"/>
    </location>
</feature>
<dbReference type="InParanoid" id="A0A1E7FPS4"/>
<evidence type="ECO:0000256" key="2">
    <source>
        <dbReference type="ARBA" id="ARBA00022803"/>
    </source>
</evidence>
<dbReference type="InterPro" id="IPR042282">
    <property type="entry name" value="FKBP6/shu"/>
</dbReference>
<evidence type="ECO:0000256" key="3">
    <source>
        <dbReference type="SAM" id="MobiDB-lite"/>
    </source>
</evidence>
<evidence type="ECO:0000313" key="5">
    <source>
        <dbReference type="Proteomes" id="UP000095751"/>
    </source>
</evidence>
<dbReference type="InterPro" id="IPR019734">
    <property type="entry name" value="TPR_rpt"/>
</dbReference>
<feature type="region of interest" description="Disordered" evidence="3">
    <location>
        <begin position="49"/>
        <end position="69"/>
    </location>
</feature>
<dbReference type="PANTHER" id="PTHR46674">
    <property type="entry name" value="INACTIVE PEPTIDYL-PROLYL CIS-TRANS ISOMERASE FKBP6"/>
    <property type="match status" value="1"/>
</dbReference>
<dbReference type="AlphaFoldDB" id="A0A1E7FPS4"/>
<evidence type="ECO:0008006" key="6">
    <source>
        <dbReference type="Google" id="ProtNLM"/>
    </source>
</evidence>
<dbReference type="OrthoDB" id="46371at2759"/>
<protein>
    <recommendedName>
        <fullName evidence="6">TPR-like protein</fullName>
    </recommendedName>
</protein>
<gene>
    <name evidence="4" type="ORF">FRACYDRAFT_182176</name>
</gene>
<accession>A0A1E7FPS4</accession>
<feature type="compositionally biased region" description="Acidic residues" evidence="3">
    <location>
        <begin position="263"/>
        <end position="275"/>
    </location>
</feature>
<feature type="region of interest" description="Disordered" evidence="3">
    <location>
        <begin position="252"/>
        <end position="284"/>
    </location>
</feature>
<evidence type="ECO:0000256" key="1">
    <source>
        <dbReference type="ARBA" id="ARBA00022737"/>
    </source>
</evidence>
<dbReference type="Gene3D" id="1.25.40.10">
    <property type="entry name" value="Tetratricopeptide repeat domain"/>
    <property type="match status" value="1"/>
</dbReference>
<organism evidence="4 5">
    <name type="scientific">Fragilariopsis cylindrus CCMP1102</name>
    <dbReference type="NCBI Taxonomy" id="635003"/>
    <lineage>
        <taxon>Eukaryota</taxon>
        <taxon>Sar</taxon>
        <taxon>Stramenopiles</taxon>
        <taxon>Ochrophyta</taxon>
        <taxon>Bacillariophyta</taxon>
        <taxon>Bacillariophyceae</taxon>
        <taxon>Bacillariophycidae</taxon>
        <taxon>Bacillariales</taxon>
        <taxon>Bacillariaceae</taxon>
        <taxon>Fragilariopsis</taxon>
    </lineage>
</organism>
<keyword evidence="1" id="KW-0677">Repeat</keyword>
<dbReference type="SMART" id="SM00028">
    <property type="entry name" value="TPR"/>
    <property type="match status" value="3"/>
</dbReference>